<feature type="domain" description="N-acetyltransferase" evidence="1">
    <location>
        <begin position="3"/>
        <end position="155"/>
    </location>
</feature>
<dbReference type="RefSeq" id="WP_053342414.1">
    <property type="nucleotide sequence ID" value="NZ_LFPA01000171.1"/>
</dbReference>
<dbReference type="EMBL" id="SWVK01000024">
    <property type="protein sequence ID" value="NFN36520.1"/>
    <property type="molecule type" value="Genomic_DNA"/>
</dbReference>
<comment type="caution">
    <text evidence="2">The sequence shown here is derived from an EMBL/GenBank/DDBJ whole genome shotgun (WGS) entry which is preliminary data.</text>
</comment>
<dbReference type="SUPFAM" id="SSF55729">
    <property type="entry name" value="Acyl-CoA N-acyltransferases (Nat)"/>
    <property type="match status" value="1"/>
</dbReference>
<dbReference type="Gene3D" id="3.40.630.30">
    <property type="match status" value="1"/>
</dbReference>
<proteinExistence type="predicted"/>
<evidence type="ECO:0000259" key="1">
    <source>
        <dbReference type="PROSITE" id="PS51186"/>
    </source>
</evidence>
<dbReference type="OrthoDB" id="423921at2"/>
<protein>
    <submittedName>
        <fullName evidence="2">GNAT family N-acetyltransferase</fullName>
    </submittedName>
</protein>
<keyword evidence="2" id="KW-0808">Transferase</keyword>
<dbReference type="Proteomes" id="UP000473681">
    <property type="component" value="Unassembled WGS sequence"/>
</dbReference>
<evidence type="ECO:0000313" key="3">
    <source>
        <dbReference type="EMBL" id="NFN36520.1"/>
    </source>
</evidence>
<dbReference type="InterPro" id="IPR000182">
    <property type="entry name" value="GNAT_dom"/>
</dbReference>
<accession>A0A0M1M127</accession>
<name>A0A0M1M127_CLOBO</name>
<organism evidence="2 5">
    <name type="scientific">Clostridium botulinum</name>
    <dbReference type="NCBI Taxonomy" id="1491"/>
    <lineage>
        <taxon>Bacteria</taxon>
        <taxon>Bacillati</taxon>
        <taxon>Bacillota</taxon>
        <taxon>Clostridia</taxon>
        <taxon>Eubacteriales</taxon>
        <taxon>Clostridiaceae</taxon>
        <taxon>Clostridium</taxon>
    </lineage>
</organism>
<evidence type="ECO:0000313" key="4">
    <source>
        <dbReference type="Proteomes" id="UP000473681"/>
    </source>
</evidence>
<dbReference type="Pfam" id="PF00583">
    <property type="entry name" value="Acetyltransf_1"/>
    <property type="match status" value="1"/>
</dbReference>
<gene>
    <name evidence="2" type="ORF">FC774_05175</name>
    <name evidence="3" type="ORF">FDB51_15675</name>
</gene>
<sequence length="155" mass="18470">MNLKLSSLNEEYAKQLSNWKYNDIYSVYNYPSWDNMIEQKWAITDEKKRAKQFIAVVDNSNNLCGYGRFLKEDNFILLGLGLKPCLCGKNLGDLLVKLLVDECNKRYDHKDIILEVRSFNMRAIKCYLKNGFEKIDFYKKNTLLGKEYFWKMKYK</sequence>
<dbReference type="EMBL" id="SWOV01000009">
    <property type="protein sequence ID" value="NFF87266.1"/>
    <property type="molecule type" value="Genomic_DNA"/>
</dbReference>
<dbReference type="Proteomes" id="UP000476820">
    <property type="component" value="Unassembled WGS sequence"/>
</dbReference>
<evidence type="ECO:0000313" key="5">
    <source>
        <dbReference type="Proteomes" id="UP000476820"/>
    </source>
</evidence>
<dbReference type="PROSITE" id="PS51186">
    <property type="entry name" value="GNAT"/>
    <property type="match status" value="1"/>
</dbReference>
<evidence type="ECO:0000313" key="2">
    <source>
        <dbReference type="EMBL" id="NFF87266.1"/>
    </source>
</evidence>
<dbReference type="InterPro" id="IPR016181">
    <property type="entry name" value="Acyl_CoA_acyltransferase"/>
</dbReference>
<reference evidence="4 5" key="1">
    <citation type="submission" date="2019-04" db="EMBL/GenBank/DDBJ databases">
        <title>Genome sequencing of Clostridium botulinum Groups I-IV and Clostridium butyricum.</title>
        <authorList>
            <person name="Brunt J."/>
            <person name="Van Vliet A.H.M."/>
            <person name="Stringer S.C."/>
            <person name="Carter A.T."/>
            <person name="Peck M.W."/>
        </authorList>
    </citation>
    <scope>NUCLEOTIDE SEQUENCE [LARGE SCALE GENOMIC DNA]</scope>
    <source>
        <strain evidence="2 5">1605</strain>
        <strain evidence="3 4">CB-K-33E</strain>
    </source>
</reference>
<dbReference type="GO" id="GO:0016747">
    <property type="term" value="F:acyltransferase activity, transferring groups other than amino-acyl groups"/>
    <property type="evidence" value="ECO:0007669"/>
    <property type="project" value="InterPro"/>
</dbReference>
<dbReference type="AlphaFoldDB" id="A0A0M1M127"/>